<dbReference type="GO" id="GO:0006396">
    <property type="term" value="P:RNA processing"/>
    <property type="evidence" value="ECO:0007669"/>
    <property type="project" value="InterPro"/>
</dbReference>
<dbReference type="Gene3D" id="1.10.1520.10">
    <property type="entry name" value="Ribonuclease III domain"/>
    <property type="match status" value="1"/>
</dbReference>
<name>A0A167T7F7_9AGAM</name>
<evidence type="ECO:0000313" key="4">
    <source>
        <dbReference type="Proteomes" id="UP000076532"/>
    </source>
</evidence>
<dbReference type="Proteomes" id="UP000076532">
    <property type="component" value="Unassembled WGS sequence"/>
</dbReference>
<dbReference type="CDD" id="cd00593">
    <property type="entry name" value="RIBOc"/>
    <property type="match status" value="1"/>
</dbReference>
<proteinExistence type="predicted"/>
<keyword evidence="4" id="KW-1185">Reference proteome</keyword>
<dbReference type="GO" id="GO:0004525">
    <property type="term" value="F:ribonuclease III activity"/>
    <property type="evidence" value="ECO:0007669"/>
    <property type="project" value="InterPro"/>
</dbReference>
<feature type="domain" description="RNase III" evidence="2">
    <location>
        <begin position="31"/>
        <end position="132"/>
    </location>
</feature>
<protein>
    <recommendedName>
        <fullName evidence="2">RNase III domain-containing protein</fullName>
    </recommendedName>
</protein>
<gene>
    <name evidence="3" type="ORF">FIBSPDRAFT_969759</name>
</gene>
<feature type="compositionally biased region" description="Polar residues" evidence="1">
    <location>
        <begin position="274"/>
        <end position="285"/>
    </location>
</feature>
<dbReference type="PROSITE" id="PS50142">
    <property type="entry name" value="RNASE_3_2"/>
    <property type="match status" value="1"/>
</dbReference>
<sequence>MTPFDLAQLQFLEAVHNPSFRIALPRWERHEALSPAIFRMPNNPLQVVETLGDAAMHLAVPLVLHRLHPRVESPQIFTAVRSAVTSNKSLYYLMKRAGLSDNSPPIYNKNSRPAKYVAEFETRIGAFFLDEGFEPLCVWVSKALGPLITACLEVFQQIDSDASSTRKRAGSEDPRDDYAVKRAKISPEEDHSSTPPEEYKSQRPILNLPQERTEKPGLVPSSTSIAPHEDPSSAQRPIVNLPQETRPQPGLVLSSSSDRGASEPVPWPARLAHTGSSAKENSVPSSLPPQSPAPISFHATSMLPPFAQGC</sequence>
<evidence type="ECO:0000313" key="3">
    <source>
        <dbReference type="EMBL" id="KZP02641.1"/>
    </source>
</evidence>
<dbReference type="InterPro" id="IPR000999">
    <property type="entry name" value="RNase_III_dom"/>
</dbReference>
<organism evidence="3 4">
    <name type="scientific">Athelia psychrophila</name>
    <dbReference type="NCBI Taxonomy" id="1759441"/>
    <lineage>
        <taxon>Eukaryota</taxon>
        <taxon>Fungi</taxon>
        <taxon>Dikarya</taxon>
        <taxon>Basidiomycota</taxon>
        <taxon>Agaricomycotina</taxon>
        <taxon>Agaricomycetes</taxon>
        <taxon>Agaricomycetidae</taxon>
        <taxon>Atheliales</taxon>
        <taxon>Atheliaceae</taxon>
        <taxon>Athelia</taxon>
    </lineage>
</organism>
<dbReference type="OrthoDB" id="416741at2759"/>
<evidence type="ECO:0000259" key="2">
    <source>
        <dbReference type="PROSITE" id="PS50142"/>
    </source>
</evidence>
<accession>A0A167T7F7</accession>
<dbReference type="InterPro" id="IPR036389">
    <property type="entry name" value="RNase_III_sf"/>
</dbReference>
<feature type="compositionally biased region" description="Basic and acidic residues" evidence="1">
    <location>
        <begin position="169"/>
        <end position="201"/>
    </location>
</feature>
<reference evidence="3 4" key="1">
    <citation type="journal article" date="2016" name="Mol. Biol. Evol.">
        <title>Comparative Genomics of Early-Diverging Mushroom-Forming Fungi Provides Insights into the Origins of Lignocellulose Decay Capabilities.</title>
        <authorList>
            <person name="Nagy L.G."/>
            <person name="Riley R."/>
            <person name="Tritt A."/>
            <person name="Adam C."/>
            <person name="Daum C."/>
            <person name="Floudas D."/>
            <person name="Sun H."/>
            <person name="Yadav J.S."/>
            <person name="Pangilinan J."/>
            <person name="Larsson K.H."/>
            <person name="Matsuura K."/>
            <person name="Barry K."/>
            <person name="Labutti K."/>
            <person name="Kuo R."/>
            <person name="Ohm R.A."/>
            <person name="Bhattacharya S.S."/>
            <person name="Shirouzu T."/>
            <person name="Yoshinaga Y."/>
            <person name="Martin F.M."/>
            <person name="Grigoriev I.V."/>
            <person name="Hibbett D.S."/>
        </authorList>
    </citation>
    <scope>NUCLEOTIDE SEQUENCE [LARGE SCALE GENOMIC DNA]</scope>
    <source>
        <strain evidence="3 4">CBS 109695</strain>
    </source>
</reference>
<feature type="region of interest" description="Disordered" evidence="1">
    <location>
        <begin position="162"/>
        <end position="310"/>
    </location>
</feature>
<evidence type="ECO:0000256" key="1">
    <source>
        <dbReference type="SAM" id="MobiDB-lite"/>
    </source>
</evidence>
<dbReference type="EMBL" id="KV418400">
    <property type="protein sequence ID" value="KZP02641.1"/>
    <property type="molecule type" value="Genomic_DNA"/>
</dbReference>
<dbReference type="AlphaFoldDB" id="A0A167T7F7"/>
<dbReference type="SUPFAM" id="SSF69065">
    <property type="entry name" value="RNase III domain-like"/>
    <property type="match status" value="1"/>
</dbReference>
<dbReference type="STRING" id="436010.A0A167T7F7"/>